<evidence type="ECO:0000313" key="3">
    <source>
        <dbReference type="Proteomes" id="UP000245212"/>
    </source>
</evidence>
<proteinExistence type="predicted"/>
<accession>A0A2V1K6Y9</accession>
<feature type="transmembrane region" description="Helical" evidence="1">
    <location>
        <begin position="9"/>
        <end position="28"/>
    </location>
</feature>
<organism evidence="2 3">
    <name type="scientific">Corticimicrobacter populi</name>
    <dbReference type="NCBI Taxonomy" id="2175229"/>
    <lineage>
        <taxon>Bacteria</taxon>
        <taxon>Pseudomonadati</taxon>
        <taxon>Pseudomonadota</taxon>
        <taxon>Betaproteobacteria</taxon>
        <taxon>Burkholderiales</taxon>
        <taxon>Alcaligenaceae</taxon>
        <taxon>Corticimicrobacter</taxon>
    </lineage>
</organism>
<keyword evidence="1" id="KW-1133">Transmembrane helix</keyword>
<dbReference type="AlphaFoldDB" id="A0A2V1K6Y9"/>
<keyword evidence="1" id="KW-0812">Transmembrane</keyword>
<dbReference type="EMBL" id="QETA01000001">
    <property type="protein sequence ID" value="PWF25307.1"/>
    <property type="molecule type" value="Genomic_DNA"/>
</dbReference>
<evidence type="ECO:0000256" key="1">
    <source>
        <dbReference type="SAM" id="Phobius"/>
    </source>
</evidence>
<feature type="transmembrane region" description="Helical" evidence="1">
    <location>
        <begin position="34"/>
        <end position="52"/>
    </location>
</feature>
<comment type="caution">
    <text evidence="2">The sequence shown here is derived from an EMBL/GenBank/DDBJ whole genome shotgun (WGS) entry which is preliminary data.</text>
</comment>
<gene>
    <name evidence="2" type="ORF">DD235_03950</name>
</gene>
<protein>
    <submittedName>
        <fullName evidence="2">Uncharacterized protein</fullName>
    </submittedName>
</protein>
<keyword evidence="3" id="KW-1185">Reference proteome</keyword>
<sequence length="218" mass="24870">MYILAQHRLLLMFALPLACLVFAVLLNLYRGKRWGYFLIPTVFTLAMINIFTGQWVNAAFLNWFGTPGTAIIVDKRDAGWLLNEQRVDEYDVLVRMADGRDVVAQFDDMSASIWPPRNLILIPALNDPFVVKYVPGFPRNIVIMSDESAYGKRWLLNDARRPVERARNLHEASPDNAMFAQEYRQALQDFLAAYGEVLSASDREQYEKKLEAIAAPAP</sequence>
<dbReference type="Proteomes" id="UP000245212">
    <property type="component" value="Unassembled WGS sequence"/>
</dbReference>
<evidence type="ECO:0000313" key="2">
    <source>
        <dbReference type="EMBL" id="PWF25307.1"/>
    </source>
</evidence>
<keyword evidence="1" id="KW-0472">Membrane</keyword>
<reference evidence="3" key="1">
    <citation type="submission" date="2018-05" db="EMBL/GenBank/DDBJ databases">
        <authorList>
            <person name="Li Y."/>
        </authorList>
    </citation>
    <scope>NUCLEOTIDE SEQUENCE [LARGE SCALE GENOMIC DNA]</scope>
    <source>
        <strain evidence="3">3d-2-2</strain>
    </source>
</reference>
<name>A0A2V1K6Y9_9BURK</name>